<evidence type="ECO:0000256" key="5">
    <source>
        <dbReference type="ARBA" id="ARBA00023136"/>
    </source>
</evidence>
<feature type="transmembrane region" description="Helical" evidence="7">
    <location>
        <begin position="316"/>
        <end position="338"/>
    </location>
</feature>
<comment type="similarity">
    <text evidence="7">Belongs to the anion exchanger (TC 2.A.31) family.</text>
</comment>
<dbReference type="GO" id="GO:0006820">
    <property type="term" value="P:monoatomic anion transport"/>
    <property type="evidence" value="ECO:0007669"/>
    <property type="project" value="InterPro"/>
</dbReference>
<accession>A0A455AZD6</accession>
<keyword evidence="7" id="KW-0406">Ion transport</keyword>
<dbReference type="InterPro" id="IPR011531">
    <property type="entry name" value="HCO3_transpt-like_TM_dom"/>
</dbReference>
<feature type="transmembrane region" description="Helical" evidence="7">
    <location>
        <begin position="67"/>
        <end position="84"/>
    </location>
</feature>
<dbReference type="RefSeq" id="XP_028341233.1">
    <property type="nucleotide sequence ID" value="XM_028485432.1"/>
</dbReference>
<protein>
    <recommendedName>
        <fullName evidence="7">Anion exchange protein</fullName>
    </recommendedName>
</protein>
<evidence type="ECO:0000256" key="2">
    <source>
        <dbReference type="ARBA" id="ARBA00022681"/>
    </source>
</evidence>
<dbReference type="InterPro" id="IPR003020">
    <property type="entry name" value="HCO3_transpt_euk"/>
</dbReference>
<feature type="transmembrane region" description="Helical" evidence="7">
    <location>
        <begin position="246"/>
        <end position="270"/>
    </location>
</feature>
<dbReference type="AlphaFoldDB" id="A0A455AZD6"/>
<evidence type="ECO:0000256" key="3">
    <source>
        <dbReference type="ARBA" id="ARBA00022692"/>
    </source>
</evidence>
<gene>
    <name evidence="10" type="primary">SLC4A1</name>
</gene>
<organism evidence="9 10">
    <name type="scientific">Physeter macrocephalus</name>
    <name type="common">Sperm whale</name>
    <name type="synonym">Physeter catodon</name>
    <dbReference type="NCBI Taxonomy" id="9755"/>
    <lineage>
        <taxon>Eukaryota</taxon>
        <taxon>Metazoa</taxon>
        <taxon>Chordata</taxon>
        <taxon>Craniata</taxon>
        <taxon>Vertebrata</taxon>
        <taxon>Euteleostomi</taxon>
        <taxon>Mammalia</taxon>
        <taxon>Eutheria</taxon>
        <taxon>Laurasiatheria</taxon>
        <taxon>Artiodactyla</taxon>
        <taxon>Whippomorpha</taxon>
        <taxon>Cetacea</taxon>
        <taxon>Odontoceti</taxon>
        <taxon>Physeteridae</taxon>
        <taxon>Physeter</taxon>
    </lineage>
</organism>
<dbReference type="PANTHER" id="PTHR11453:SF12">
    <property type="entry name" value="BAND 3 ANION TRANSPORT PROTEIN"/>
    <property type="match status" value="1"/>
</dbReference>
<dbReference type="InParanoid" id="A0A455AZD6"/>
<name>A0A455AZD6_PHYMC</name>
<feature type="transmembrane region" description="Helical" evidence="7">
    <location>
        <begin position="30"/>
        <end position="47"/>
    </location>
</feature>
<dbReference type="OrthoDB" id="1735926at2759"/>
<keyword evidence="5 7" id="KW-0472">Membrane</keyword>
<dbReference type="GO" id="GO:0015106">
    <property type="term" value="F:bicarbonate transmembrane transporter activity"/>
    <property type="evidence" value="ECO:0007669"/>
    <property type="project" value="TreeGrafter"/>
</dbReference>
<dbReference type="PRINTS" id="PR00165">
    <property type="entry name" value="ANIONEXCHNGR"/>
</dbReference>
<evidence type="ECO:0000256" key="1">
    <source>
        <dbReference type="ARBA" id="ARBA00004141"/>
    </source>
</evidence>
<dbReference type="Pfam" id="PF00955">
    <property type="entry name" value="HCO3_cotransp"/>
    <property type="match status" value="1"/>
</dbReference>
<comment type="catalytic activity">
    <reaction evidence="6">
        <text>hydrogencarbonate(in) + chloride(out) = hydrogencarbonate(out) + chloride(in)</text>
        <dbReference type="Rhea" id="RHEA:72363"/>
        <dbReference type="ChEBI" id="CHEBI:17544"/>
        <dbReference type="ChEBI" id="CHEBI:17996"/>
    </reaction>
</comment>
<keyword evidence="7" id="KW-0813">Transport</keyword>
<feature type="transmembrane region" description="Helical" evidence="7">
    <location>
        <begin position="160"/>
        <end position="183"/>
    </location>
</feature>
<keyword evidence="9" id="KW-1185">Reference proteome</keyword>
<evidence type="ECO:0000259" key="8">
    <source>
        <dbReference type="Pfam" id="PF00955"/>
    </source>
</evidence>
<feature type="transmembrane region" description="Helical" evidence="7">
    <location>
        <begin position="220"/>
        <end position="239"/>
    </location>
</feature>
<evidence type="ECO:0000256" key="7">
    <source>
        <dbReference type="RuleBase" id="RU362035"/>
    </source>
</evidence>
<reference evidence="10" key="1">
    <citation type="submission" date="2025-08" db="UniProtKB">
        <authorList>
            <consortium name="RefSeq"/>
        </authorList>
    </citation>
    <scope>IDENTIFICATION</scope>
    <source>
        <tissue evidence="10">Muscle</tissue>
    </source>
</reference>
<feature type="transmembrane region" description="Helical" evidence="7">
    <location>
        <begin position="290"/>
        <end position="309"/>
    </location>
</feature>
<sequence>MIFQDHPLLENYDHNVTRIPKPQAPLPNTALLSLVLMAGTFLFAIMLRKFKNSSYFPGKLRRVIGDFGVPISILIMVMVDALIQDTYTQKLSVPKGLTVSNTSARGWLIHPLGLYKPFPIWMMFASVLPALLVFILIFLESQITTLIISKPERKVVKGSGFHLDLLLVMGMGGVATLFGMPWLSATTVRSVTHANALTVMSKASTPGAAAQIQEVKEQRISGLLVSVLVGLSILMGPILSHIPLAVLFGIFLYMGVTSLSGIQLFDRILLLFKPRKYHPDVPYAKRVRTWRMHLFTGTQIACLVVLWVVRSIKTVSLALPFILILTVPLRHFLLPLIFQNLELQCLDADNTKLNFDEENGQDEYDEVAMPV</sequence>
<dbReference type="PANTHER" id="PTHR11453">
    <property type="entry name" value="ANION EXCHANGE PROTEIN"/>
    <property type="match status" value="1"/>
</dbReference>
<keyword evidence="4 7" id="KW-1133">Transmembrane helix</keyword>
<dbReference type="KEGG" id="pcad:114485046"/>
<proteinExistence type="inferred from homology"/>
<comment type="caution">
    <text evidence="7">Lacks conserved residue(s) required for the propagation of feature annotation.</text>
</comment>
<dbReference type="GO" id="GO:0005452">
    <property type="term" value="F:solute:inorganic anion antiporter activity"/>
    <property type="evidence" value="ECO:0007669"/>
    <property type="project" value="InterPro"/>
</dbReference>
<dbReference type="GO" id="GO:0051453">
    <property type="term" value="P:regulation of intracellular pH"/>
    <property type="evidence" value="ECO:0007669"/>
    <property type="project" value="TreeGrafter"/>
</dbReference>
<evidence type="ECO:0000313" key="10">
    <source>
        <dbReference type="RefSeq" id="XP_028341233.1"/>
    </source>
</evidence>
<evidence type="ECO:0000256" key="6">
    <source>
        <dbReference type="ARBA" id="ARBA00049347"/>
    </source>
</evidence>
<evidence type="ECO:0000313" key="9">
    <source>
        <dbReference type="Proteomes" id="UP000248484"/>
    </source>
</evidence>
<evidence type="ECO:0000256" key="4">
    <source>
        <dbReference type="ARBA" id="ARBA00022989"/>
    </source>
</evidence>
<feature type="transmembrane region" description="Helical" evidence="7">
    <location>
        <begin position="118"/>
        <end position="139"/>
    </location>
</feature>
<dbReference type="GeneID" id="114485046"/>
<comment type="subcellular location">
    <subcellularLocation>
        <location evidence="1 7">Membrane</location>
        <topology evidence="1 7">Multi-pass membrane protein</topology>
    </subcellularLocation>
</comment>
<feature type="domain" description="Bicarbonate transporter-like transmembrane" evidence="8">
    <location>
        <begin position="23"/>
        <end position="349"/>
    </location>
</feature>
<dbReference type="NCBIfam" id="TIGR00834">
    <property type="entry name" value="ae"/>
    <property type="match status" value="1"/>
</dbReference>
<keyword evidence="2" id="KW-0039">Anion exchange</keyword>
<dbReference type="GO" id="GO:0016323">
    <property type="term" value="C:basolateral plasma membrane"/>
    <property type="evidence" value="ECO:0007669"/>
    <property type="project" value="TreeGrafter"/>
</dbReference>
<dbReference type="PRINTS" id="PR01231">
    <property type="entry name" value="HCO3TRNSPORT"/>
</dbReference>
<dbReference type="CTD" id="6521"/>
<dbReference type="Proteomes" id="UP000248484">
    <property type="component" value="Unplaced"/>
</dbReference>
<dbReference type="STRING" id="9755.ENSPCTP00005029178"/>
<keyword evidence="3 7" id="KW-0812">Transmembrane</keyword>
<dbReference type="InterPro" id="IPR001717">
    <property type="entry name" value="Anion_exchange"/>
</dbReference>